<proteinExistence type="predicted"/>
<dbReference type="EMBL" id="KY606587">
    <property type="protein sequence ID" value="ARB06062.1"/>
    <property type="molecule type" value="Genomic_DNA"/>
</dbReference>
<organism evidence="1 2">
    <name type="scientific">Dinoroseobacter phage vB_DshS-R5C</name>
    <dbReference type="NCBI Taxonomy" id="1965368"/>
    <lineage>
        <taxon>Viruses</taxon>
        <taxon>Duplodnaviria</taxon>
        <taxon>Heunggongvirae</taxon>
        <taxon>Uroviricota</taxon>
        <taxon>Caudoviricetes</taxon>
        <taxon>Nanhaivirus</taxon>
        <taxon>Nanhaivirus D5C</taxon>
    </lineage>
</organism>
<name>A0A1V0DY28_9CAUD</name>
<gene>
    <name evidence="1" type="ORF">vBDshSR5C_8</name>
</gene>
<protein>
    <submittedName>
        <fullName evidence="1">Uncharacterized protein</fullName>
    </submittedName>
</protein>
<evidence type="ECO:0000313" key="2">
    <source>
        <dbReference type="Proteomes" id="UP000224401"/>
    </source>
</evidence>
<reference evidence="1 2" key="1">
    <citation type="submission" date="2017-02" db="EMBL/GenBank/DDBJ databases">
        <title>A novel roseosiphophage isolated from the oligotrophic South China Sea.</title>
        <authorList>
            <person name="Yang Y."/>
            <person name="Cai L."/>
            <person name="Zhang R."/>
        </authorList>
    </citation>
    <scope>NUCLEOTIDE SEQUENCE [LARGE SCALE GENOMIC DNA]</scope>
</reference>
<sequence length="114" mass="13184">MVQSRSDFLIKRYCVAVVGFPDVYFYASSPGKARSKAWESYLHADDRCSFKRFMQISRVTRCRRVPDGFGDEIMVGDERAYRIGFNGQYVQFVRPCCDVILNSHPLDVKEIENA</sequence>
<accession>A0A1V0DY28</accession>
<dbReference type="Proteomes" id="UP000224401">
    <property type="component" value="Segment"/>
</dbReference>
<keyword evidence="2" id="KW-1185">Reference proteome</keyword>
<evidence type="ECO:0000313" key="1">
    <source>
        <dbReference type="EMBL" id="ARB06062.1"/>
    </source>
</evidence>